<accession>A0A7J4ZWB4</accession>
<keyword evidence="1" id="KW-0004">4Fe-4S</keyword>
<dbReference type="PANTHER" id="PTHR43255:SF1">
    <property type="entry name" value="IRON-SULFUR-BINDING OXIDOREDUCTASE FADF-RELATED"/>
    <property type="match status" value="1"/>
</dbReference>
<dbReference type="GO" id="GO:0046872">
    <property type="term" value="F:metal ion binding"/>
    <property type="evidence" value="ECO:0007669"/>
    <property type="project" value="UniProtKB-KW"/>
</dbReference>
<dbReference type="GO" id="GO:0005886">
    <property type="term" value="C:plasma membrane"/>
    <property type="evidence" value="ECO:0007669"/>
    <property type="project" value="TreeGrafter"/>
</dbReference>
<dbReference type="GO" id="GO:0051539">
    <property type="term" value="F:4 iron, 4 sulfur cluster binding"/>
    <property type="evidence" value="ECO:0007669"/>
    <property type="project" value="UniProtKB-KW"/>
</dbReference>
<dbReference type="Proteomes" id="UP000420562">
    <property type="component" value="Unassembled WGS sequence"/>
</dbReference>
<sequence>MAGTVGIAATAGKRAGTPEKIVREHKIERLIVACPGCYYDLGKILRGSGVIIQTVYEVLDFGNGKRNDGRRCAVHDSCPDRVAGLFGSQVRTLLEQSGFTTVEMLHSKANTICCGSGGQLSHFRPDLVDELVEQRHAEFQQTDADILAGYCMSCVLKYDAMLPSIPVTHALNLLLELEPDYSGVKERARRMFERPDGEKLWEEVMAD</sequence>
<dbReference type="GO" id="GO:0016491">
    <property type="term" value="F:oxidoreductase activity"/>
    <property type="evidence" value="ECO:0007669"/>
    <property type="project" value="UniProtKB-KW"/>
</dbReference>
<feature type="domain" description="Cysteine-rich" evidence="6">
    <location>
        <begin position="73"/>
        <end position="156"/>
    </location>
</feature>
<evidence type="ECO:0000256" key="3">
    <source>
        <dbReference type="ARBA" id="ARBA00023002"/>
    </source>
</evidence>
<evidence type="ECO:0000313" key="7">
    <source>
        <dbReference type="EMBL" id="KAB0667713.1"/>
    </source>
</evidence>
<name>A0A7J4ZWB4_9BACT</name>
<gene>
    <name evidence="7" type="ORF">F6V25_03175</name>
</gene>
<proteinExistence type="predicted"/>
<evidence type="ECO:0000313" key="8">
    <source>
        <dbReference type="Proteomes" id="UP000420562"/>
    </source>
</evidence>
<keyword evidence="4" id="KW-0408">Iron</keyword>
<evidence type="ECO:0000256" key="5">
    <source>
        <dbReference type="ARBA" id="ARBA00023014"/>
    </source>
</evidence>
<dbReference type="EMBL" id="VZQZ01000001">
    <property type="protein sequence ID" value="KAB0667713.1"/>
    <property type="molecule type" value="Genomic_DNA"/>
</dbReference>
<organism evidence="7 8">
    <name type="scientific">Oryzomonas japonica</name>
    <dbReference type="NCBI Taxonomy" id="2603858"/>
    <lineage>
        <taxon>Bacteria</taxon>
        <taxon>Pseudomonadati</taxon>
        <taxon>Thermodesulfobacteriota</taxon>
        <taxon>Desulfuromonadia</taxon>
        <taxon>Geobacterales</taxon>
        <taxon>Geobacteraceae</taxon>
        <taxon>Oryzomonas</taxon>
    </lineage>
</organism>
<dbReference type="InterPro" id="IPR051460">
    <property type="entry name" value="HdrC_iron-sulfur_subunit"/>
</dbReference>
<protein>
    <submittedName>
        <fullName evidence="7">(Fe-S)-binding protein</fullName>
    </submittedName>
</protein>
<dbReference type="AlphaFoldDB" id="A0A7J4ZWB4"/>
<keyword evidence="8" id="KW-1185">Reference proteome</keyword>
<keyword evidence="2" id="KW-0479">Metal-binding</keyword>
<evidence type="ECO:0000256" key="1">
    <source>
        <dbReference type="ARBA" id="ARBA00022485"/>
    </source>
</evidence>
<keyword evidence="3" id="KW-0560">Oxidoreductase</keyword>
<dbReference type="InterPro" id="IPR004017">
    <property type="entry name" value="Cys_rich_dom"/>
</dbReference>
<evidence type="ECO:0000256" key="2">
    <source>
        <dbReference type="ARBA" id="ARBA00022723"/>
    </source>
</evidence>
<dbReference type="Pfam" id="PF02754">
    <property type="entry name" value="CCG"/>
    <property type="match status" value="1"/>
</dbReference>
<reference evidence="7 8" key="1">
    <citation type="submission" date="2019-09" db="EMBL/GenBank/DDBJ databases">
        <title>Geobacter sp. Red96, a novel strain isolated from paddy soil.</title>
        <authorList>
            <person name="Xu Z."/>
            <person name="Masuda Y."/>
            <person name="Itoh H."/>
            <person name="Senoo K."/>
        </authorList>
    </citation>
    <scope>NUCLEOTIDE SEQUENCE [LARGE SCALE GENOMIC DNA]</scope>
    <source>
        <strain evidence="7 8">Red96</strain>
    </source>
</reference>
<keyword evidence="5" id="KW-0411">Iron-sulfur</keyword>
<comment type="caution">
    <text evidence="7">The sequence shown here is derived from an EMBL/GenBank/DDBJ whole genome shotgun (WGS) entry which is preliminary data.</text>
</comment>
<evidence type="ECO:0000259" key="6">
    <source>
        <dbReference type="Pfam" id="PF02754"/>
    </source>
</evidence>
<dbReference type="PANTHER" id="PTHR43255">
    <property type="entry name" value="IRON-SULFUR-BINDING OXIDOREDUCTASE FADF-RELATED-RELATED"/>
    <property type="match status" value="1"/>
</dbReference>
<evidence type="ECO:0000256" key="4">
    <source>
        <dbReference type="ARBA" id="ARBA00023004"/>
    </source>
</evidence>